<organism evidence="3 4">
    <name type="scientific">Alteromonas profundi</name>
    <dbReference type="NCBI Taxonomy" id="2696062"/>
    <lineage>
        <taxon>Bacteria</taxon>
        <taxon>Pseudomonadati</taxon>
        <taxon>Pseudomonadota</taxon>
        <taxon>Gammaproteobacteria</taxon>
        <taxon>Alteromonadales</taxon>
        <taxon>Alteromonadaceae</taxon>
        <taxon>Alteromonas/Salinimonas group</taxon>
        <taxon>Alteromonas</taxon>
    </lineage>
</organism>
<protein>
    <submittedName>
        <fullName evidence="3">VWA domain-containing protein</fullName>
    </submittedName>
</protein>
<dbReference type="PANTHER" id="PTHR45737">
    <property type="entry name" value="VON WILLEBRAND FACTOR A DOMAIN-CONTAINING PROTEIN 5A"/>
    <property type="match status" value="1"/>
</dbReference>
<dbReference type="InterPro" id="IPR036465">
    <property type="entry name" value="vWFA_dom_sf"/>
</dbReference>
<keyword evidence="4" id="KW-1185">Reference proteome</keyword>
<feature type="domain" description="VIT" evidence="2">
    <location>
        <begin position="1"/>
        <end position="119"/>
    </location>
</feature>
<dbReference type="Proteomes" id="UP000470213">
    <property type="component" value="Unassembled WGS sequence"/>
</dbReference>
<evidence type="ECO:0000259" key="1">
    <source>
        <dbReference type="PROSITE" id="PS50234"/>
    </source>
</evidence>
<dbReference type="InterPro" id="IPR013694">
    <property type="entry name" value="VIT"/>
</dbReference>
<dbReference type="Pfam" id="PF08487">
    <property type="entry name" value="VIT"/>
    <property type="match status" value="1"/>
</dbReference>
<dbReference type="SMART" id="SM00327">
    <property type="entry name" value="VWA"/>
    <property type="match status" value="1"/>
</dbReference>
<dbReference type="RefSeq" id="WP_163084060.1">
    <property type="nucleotide sequence ID" value="NZ_JAAAWN010000004.1"/>
</dbReference>
<dbReference type="PROSITE" id="PS51468">
    <property type="entry name" value="VIT"/>
    <property type="match status" value="1"/>
</dbReference>
<dbReference type="Pfam" id="PF13768">
    <property type="entry name" value="VWA_3"/>
    <property type="match status" value="1"/>
</dbReference>
<dbReference type="AlphaFoldDB" id="A0A7X5LJF1"/>
<sequence>MNKSVMHLSATIGVSFKGPMALTRYSLQVVNNGTNPVEALYHFALPRSSSLMKCDVMMEGRTFSGQVLRRNEASNVYEEAVESGKRSVMLESMNDGVYGLNVGNLDGGESLTIEMTIASLLTITNAGDTFTYRLPTTLAPRYGQTGNDMEPEYHFFAEYPFSATVNLPHKAQVQASSHALLGDASVIKLNGLLDRDIFVTWQQDACDQLFNASYRGYSYTLGVPNVASSDALYAPSGSPFLHVVLDRSGSMEGAAIDLCKQVLIDVVQNLSSSVAFNITSFGFEHETLFAGRATLNTQHKKAALAALNQVCADMGGTELISALLHAITYEKPSEKAKHIMLITDGLMHLDEEEVAAVQLACEKHNAHLHIIGVGYSVNTQALVRLSHATRGTLHIVNPNGELKEVVKNTVKAIHSTALPVELCFTKLTDSAEVAPMAWSSGDTVWYTNLPQPVFAQGECSLTVAGHQHEWRSETVNGEWAQALVHIAAAQHIHELEREAATELATHLGMLSLYTSFVMLDVSEECIDSPATPRVIPQMVPPDVCFRLAPPSAISHSAAGAHMNVSYAQDRHDDFEYFCLGPVHYTSVEQLVEVLLNDMNRRWWRKTQWTAQYLRKLEFATSRVKELEDLALQANVSLYVVAVCLVLARIDAASKVCVDESAKGRNEHFVDTRASETSNGLAELDNLLNPAECNKVDVTARIKRRLDRLAPTIGHSVKQKVAEYYERQLPNFDEWGQADIL</sequence>
<dbReference type="PANTHER" id="PTHR45737:SF6">
    <property type="entry name" value="VON WILLEBRAND FACTOR A DOMAIN-CONTAINING PROTEIN 5A"/>
    <property type="match status" value="1"/>
</dbReference>
<accession>A0A7X5LJF1</accession>
<evidence type="ECO:0000313" key="4">
    <source>
        <dbReference type="Proteomes" id="UP000470213"/>
    </source>
</evidence>
<feature type="domain" description="VWFA" evidence="1">
    <location>
        <begin position="240"/>
        <end position="410"/>
    </location>
</feature>
<dbReference type="EMBL" id="JAAAWN010000004">
    <property type="protein sequence ID" value="NDV90471.1"/>
    <property type="molecule type" value="Genomic_DNA"/>
</dbReference>
<comment type="caution">
    <text evidence="3">The sequence shown here is derived from an EMBL/GenBank/DDBJ whole genome shotgun (WGS) entry which is preliminary data.</text>
</comment>
<gene>
    <name evidence="3" type="ORF">GTH32_04570</name>
</gene>
<name>A0A7X5LJF1_9ALTE</name>
<evidence type="ECO:0000259" key="2">
    <source>
        <dbReference type="PROSITE" id="PS51468"/>
    </source>
</evidence>
<proteinExistence type="predicted"/>
<dbReference type="SUPFAM" id="SSF53300">
    <property type="entry name" value="vWA-like"/>
    <property type="match status" value="1"/>
</dbReference>
<dbReference type="InterPro" id="IPR002035">
    <property type="entry name" value="VWF_A"/>
</dbReference>
<evidence type="ECO:0000313" key="3">
    <source>
        <dbReference type="EMBL" id="NDV90471.1"/>
    </source>
</evidence>
<dbReference type="Gene3D" id="3.40.50.410">
    <property type="entry name" value="von Willebrand factor, type A domain"/>
    <property type="match status" value="1"/>
</dbReference>
<dbReference type="PROSITE" id="PS50234">
    <property type="entry name" value="VWFA"/>
    <property type="match status" value="1"/>
</dbReference>
<reference evidence="3 4" key="1">
    <citation type="submission" date="2020-01" db="EMBL/GenBank/DDBJ databases">
        <authorList>
            <person name="Chen J."/>
            <person name="Zhu S."/>
            <person name="Yang J."/>
        </authorList>
    </citation>
    <scope>NUCLEOTIDE SEQUENCE [LARGE SCALE GENOMIC DNA]</scope>
    <source>
        <strain evidence="3 4">345S023</strain>
    </source>
</reference>